<protein>
    <submittedName>
        <fullName evidence="2">Uncharacterized protein</fullName>
    </submittedName>
</protein>
<accession>A0A9P1G610</accession>
<proteinExistence type="predicted"/>
<evidence type="ECO:0000313" key="3">
    <source>
        <dbReference type="EMBL" id="CAL1152500.1"/>
    </source>
</evidence>
<evidence type="ECO:0000313" key="4">
    <source>
        <dbReference type="Proteomes" id="UP001152797"/>
    </source>
</evidence>
<reference evidence="2" key="1">
    <citation type="submission" date="2022-10" db="EMBL/GenBank/DDBJ databases">
        <authorList>
            <person name="Chen Y."/>
            <person name="Dougan E. K."/>
            <person name="Chan C."/>
            <person name="Rhodes N."/>
            <person name="Thang M."/>
        </authorList>
    </citation>
    <scope>NUCLEOTIDE SEQUENCE</scope>
</reference>
<evidence type="ECO:0000313" key="2">
    <source>
        <dbReference type="EMBL" id="CAI3999125.1"/>
    </source>
</evidence>
<evidence type="ECO:0000256" key="1">
    <source>
        <dbReference type="SAM" id="MobiDB-lite"/>
    </source>
</evidence>
<feature type="region of interest" description="Disordered" evidence="1">
    <location>
        <begin position="1"/>
        <end position="20"/>
    </location>
</feature>
<sequence length="156" mass="18034">MADPVDAVPSPLDDEYEQDASSWPTRHLLADTWEENHQIRKNLRLTGKMMVWPKVDLTGVATLQSLSANRLCVGDALCVWATHCPDHAKPPPVEWLKDEVKQLYELLSIEPKPINIYLDAWGVKRSISLCLRRWRAPINNFRDSWIFVIYHTSRNT</sequence>
<comment type="caution">
    <text evidence="2">The sequence shown here is derived from an EMBL/GenBank/DDBJ whole genome shotgun (WGS) entry which is preliminary data.</text>
</comment>
<gene>
    <name evidence="2" type="ORF">C1SCF055_LOCUS25368</name>
</gene>
<reference evidence="3" key="2">
    <citation type="submission" date="2024-04" db="EMBL/GenBank/DDBJ databases">
        <authorList>
            <person name="Chen Y."/>
            <person name="Shah S."/>
            <person name="Dougan E. K."/>
            <person name="Thang M."/>
            <person name="Chan C."/>
        </authorList>
    </citation>
    <scope>NUCLEOTIDE SEQUENCE [LARGE SCALE GENOMIC DNA]</scope>
</reference>
<dbReference type="EMBL" id="CAMXCT030002586">
    <property type="protein sequence ID" value="CAL4786437.1"/>
    <property type="molecule type" value="Genomic_DNA"/>
</dbReference>
<organism evidence="2">
    <name type="scientific">Cladocopium goreaui</name>
    <dbReference type="NCBI Taxonomy" id="2562237"/>
    <lineage>
        <taxon>Eukaryota</taxon>
        <taxon>Sar</taxon>
        <taxon>Alveolata</taxon>
        <taxon>Dinophyceae</taxon>
        <taxon>Suessiales</taxon>
        <taxon>Symbiodiniaceae</taxon>
        <taxon>Cladocopium</taxon>
    </lineage>
</organism>
<name>A0A9P1G610_9DINO</name>
<dbReference type="EMBL" id="CAMXCT020002586">
    <property type="protein sequence ID" value="CAL1152500.1"/>
    <property type="molecule type" value="Genomic_DNA"/>
</dbReference>
<dbReference type="EMBL" id="CAMXCT010002586">
    <property type="protein sequence ID" value="CAI3999125.1"/>
    <property type="molecule type" value="Genomic_DNA"/>
</dbReference>
<dbReference type="OrthoDB" id="429868at2759"/>
<dbReference type="Proteomes" id="UP001152797">
    <property type="component" value="Unassembled WGS sequence"/>
</dbReference>
<dbReference type="AlphaFoldDB" id="A0A9P1G610"/>
<keyword evidence="4" id="KW-1185">Reference proteome</keyword>